<evidence type="ECO:0000313" key="10">
    <source>
        <dbReference type="Proteomes" id="UP001250932"/>
    </source>
</evidence>
<dbReference type="InterPro" id="IPR013656">
    <property type="entry name" value="PAS_4"/>
</dbReference>
<gene>
    <name evidence="9" type="ORF">PPG34_01625</name>
</gene>
<proteinExistence type="predicted"/>
<dbReference type="PROSITE" id="PS50112">
    <property type="entry name" value="PAS"/>
    <property type="match status" value="1"/>
</dbReference>
<dbReference type="InterPro" id="IPR001789">
    <property type="entry name" value="Sig_transdc_resp-reg_receiver"/>
</dbReference>
<name>A0ABU3K3R1_9BACT</name>
<keyword evidence="3 4" id="KW-0597">Phosphoprotein</keyword>
<evidence type="ECO:0000313" key="9">
    <source>
        <dbReference type="EMBL" id="MDT7041029.1"/>
    </source>
</evidence>
<dbReference type="InterPro" id="IPR003594">
    <property type="entry name" value="HATPase_dom"/>
</dbReference>
<dbReference type="CDD" id="cd00082">
    <property type="entry name" value="HisKA"/>
    <property type="match status" value="1"/>
</dbReference>
<dbReference type="NCBIfam" id="TIGR00229">
    <property type="entry name" value="sensory_box"/>
    <property type="match status" value="1"/>
</dbReference>
<dbReference type="PROSITE" id="PS50109">
    <property type="entry name" value="HIS_KIN"/>
    <property type="match status" value="1"/>
</dbReference>
<reference evidence="9 10" key="1">
    <citation type="journal article" date="2023" name="ISME J.">
        <title>Cultivation and genomic characterization of novel and ubiquitous marine nitrite-oxidizing bacteria from the Nitrospirales.</title>
        <authorList>
            <person name="Mueller A.J."/>
            <person name="Daebeler A."/>
            <person name="Herbold C.W."/>
            <person name="Kirkegaard R.H."/>
            <person name="Daims H."/>
        </authorList>
    </citation>
    <scope>NUCLEOTIDE SEQUENCE [LARGE SCALE GENOMIC DNA]</scope>
    <source>
        <strain evidence="9 10">EB</strain>
    </source>
</reference>
<protein>
    <recommendedName>
        <fullName evidence="2">histidine kinase</fullName>
        <ecNumber evidence="2">2.7.13.3</ecNumber>
    </recommendedName>
</protein>
<dbReference type="SMART" id="SM00091">
    <property type="entry name" value="PAS"/>
    <property type="match status" value="1"/>
</dbReference>
<dbReference type="Pfam" id="PF00512">
    <property type="entry name" value="HisKA"/>
    <property type="match status" value="1"/>
</dbReference>
<dbReference type="InterPro" id="IPR036097">
    <property type="entry name" value="HisK_dim/P_sf"/>
</dbReference>
<feature type="domain" description="Response regulatory" evidence="6">
    <location>
        <begin position="12"/>
        <end position="127"/>
    </location>
</feature>
<dbReference type="SUPFAM" id="SSF47384">
    <property type="entry name" value="Homodimeric domain of signal transducing histidine kinase"/>
    <property type="match status" value="1"/>
</dbReference>
<dbReference type="RefSeq" id="WP_313831388.1">
    <property type="nucleotide sequence ID" value="NZ_JAQOUE010000001.1"/>
</dbReference>
<dbReference type="Pfam" id="PF02518">
    <property type="entry name" value="HATPase_c"/>
    <property type="match status" value="1"/>
</dbReference>
<dbReference type="Gene3D" id="3.30.450.20">
    <property type="entry name" value="PAS domain"/>
    <property type="match status" value="1"/>
</dbReference>
<dbReference type="PROSITE" id="PS50113">
    <property type="entry name" value="PAC"/>
    <property type="match status" value="1"/>
</dbReference>
<dbReference type="SUPFAM" id="SSF55874">
    <property type="entry name" value="ATPase domain of HSP90 chaperone/DNA topoisomerase II/histidine kinase"/>
    <property type="match status" value="1"/>
</dbReference>
<dbReference type="EC" id="2.7.13.3" evidence="2"/>
<feature type="domain" description="Histidine kinase" evidence="5">
    <location>
        <begin position="289"/>
        <end position="512"/>
    </location>
</feature>
<feature type="modified residue" description="4-aspartylphosphate" evidence="4">
    <location>
        <position position="585"/>
    </location>
</feature>
<dbReference type="Proteomes" id="UP001250932">
    <property type="component" value="Unassembled WGS sequence"/>
</dbReference>
<dbReference type="PANTHER" id="PTHR43065">
    <property type="entry name" value="SENSOR HISTIDINE KINASE"/>
    <property type="match status" value="1"/>
</dbReference>
<dbReference type="InterPro" id="IPR003661">
    <property type="entry name" value="HisK_dim/P_dom"/>
</dbReference>
<evidence type="ECO:0000259" key="7">
    <source>
        <dbReference type="PROSITE" id="PS50112"/>
    </source>
</evidence>
<comment type="catalytic activity">
    <reaction evidence="1">
        <text>ATP + protein L-histidine = ADP + protein N-phospho-L-histidine.</text>
        <dbReference type="EC" id="2.7.13.3"/>
    </reaction>
</comment>
<dbReference type="SMART" id="SM00388">
    <property type="entry name" value="HisKA"/>
    <property type="match status" value="1"/>
</dbReference>
<dbReference type="Gene3D" id="1.10.287.130">
    <property type="match status" value="1"/>
</dbReference>
<feature type="domain" description="Response regulatory" evidence="6">
    <location>
        <begin position="534"/>
        <end position="650"/>
    </location>
</feature>
<evidence type="ECO:0000259" key="6">
    <source>
        <dbReference type="PROSITE" id="PS50110"/>
    </source>
</evidence>
<dbReference type="CDD" id="cd00130">
    <property type="entry name" value="PAS"/>
    <property type="match status" value="1"/>
</dbReference>
<dbReference type="InterPro" id="IPR036890">
    <property type="entry name" value="HATPase_C_sf"/>
</dbReference>
<dbReference type="PRINTS" id="PR00344">
    <property type="entry name" value="BCTRLSENSOR"/>
</dbReference>
<dbReference type="Gene3D" id="3.40.50.2300">
    <property type="match status" value="2"/>
</dbReference>
<comment type="caution">
    <text evidence="9">The sequence shown here is derived from an EMBL/GenBank/DDBJ whole genome shotgun (WGS) entry which is preliminary data.</text>
</comment>
<evidence type="ECO:0000256" key="4">
    <source>
        <dbReference type="PROSITE-ProRule" id="PRU00169"/>
    </source>
</evidence>
<keyword evidence="10" id="KW-1185">Reference proteome</keyword>
<feature type="domain" description="PAS" evidence="7">
    <location>
        <begin position="139"/>
        <end position="212"/>
    </location>
</feature>
<dbReference type="InterPro" id="IPR000014">
    <property type="entry name" value="PAS"/>
</dbReference>
<dbReference type="InterPro" id="IPR000700">
    <property type="entry name" value="PAS-assoc_C"/>
</dbReference>
<dbReference type="PANTHER" id="PTHR43065:SF42">
    <property type="entry name" value="TWO-COMPONENT SENSOR PPRA"/>
    <property type="match status" value="1"/>
</dbReference>
<dbReference type="InterPro" id="IPR035965">
    <property type="entry name" value="PAS-like_dom_sf"/>
</dbReference>
<dbReference type="Pfam" id="PF08448">
    <property type="entry name" value="PAS_4"/>
    <property type="match status" value="1"/>
</dbReference>
<evidence type="ECO:0000259" key="5">
    <source>
        <dbReference type="PROSITE" id="PS50109"/>
    </source>
</evidence>
<dbReference type="SUPFAM" id="SSF52172">
    <property type="entry name" value="CheY-like"/>
    <property type="match status" value="2"/>
</dbReference>
<dbReference type="Gene3D" id="3.30.565.10">
    <property type="entry name" value="Histidine kinase-like ATPase, C-terminal domain"/>
    <property type="match status" value="1"/>
</dbReference>
<dbReference type="SUPFAM" id="SSF55785">
    <property type="entry name" value="PYP-like sensor domain (PAS domain)"/>
    <property type="match status" value="1"/>
</dbReference>
<dbReference type="EMBL" id="JAQOUE010000001">
    <property type="protein sequence ID" value="MDT7041029.1"/>
    <property type="molecule type" value="Genomic_DNA"/>
</dbReference>
<dbReference type="CDD" id="cd17534">
    <property type="entry name" value="REC_DC-like"/>
    <property type="match status" value="1"/>
</dbReference>
<evidence type="ECO:0000256" key="1">
    <source>
        <dbReference type="ARBA" id="ARBA00000085"/>
    </source>
</evidence>
<dbReference type="PROSITE" id="PS50110">
    <property type="entry name" value="RESPONSE_REGULATORY"/>
    <property type="match status" value="2"/>
</dbReference>
<evidence type="ECO:0000256" key="2">
    <source>
        <dbReference type="ARBA" id="ARBA00012438"/>
    </source>
</evidence>
<sequence length="652" mass="72440">MVRNSEALKDLRVLVVEDEILIAEELRERLTQNGLRIVDVVDSGERAIQVVEQDHPELVLMDIRLKGRLDGIQTAEAIRPTMRGPVIFLTAHSDQDTLQRAKGTEPFGFVVKPFNERELVVAIEMSLHRYGLEKRLKESEQRYAATLASIGDGVIATDPEGRVTFMNHVAEALTQWRFADARGRTIDEVFPLLVENSQEKFENPALRAMRLNQKVTLNEPVEMIMRNQELIPIDDSAAPIIDEKGKLLGAVVAFRDIRQHRLAQDALRKAEDQLRQAQKLEAIGQLAGGVAHDFNNLITVINGFADLLLSRDSLDGRSRTLVKEIRKSGDRASSLTRQLLAFSCKQVLHPVTLQLDELITNISRMVERLIGEDMILTITSGPDLWAIWADPGQIEQVILNLTANARDAMPNGGQIIVETSNIEVMEEVDEAGLEIPAGPYVRLSVCDTGTGIDQETQEHIFEPFTTTKQPGEGTGLGLASVYGIVKQSGGFISFSTEIGKGTTFTLYFPAMPSVVPKKRGESLDDEMSLSGTETILVVEDDDSVRSLIVSGLCLHGYTVFDAKNGEEAVRLFTEHADNIQMVVTDVVMPVMSGREVAERVHLINPKVRWLYISGYTDDKILRHGVLKGEAALLQKPFTLEMLAKKVREILNQ</sequence>
<accession>A0ABU3K3R1</accession>
<feature type="modified residue" description="4-aspartylphosphate" evidence="4">
    <location>
        <position position="62"/>
    </location>
</feature>
<feature type="domain" description="PAC" evidence="8">
    <location>
        <begin position="217"/>
        <end position="269"/>
    </location>
</feature>
<dbReference type="InterPro" id="IPR004358">
    <property type="entry name" value="Sig_transdc_His_kin-like_C"/>
</dbReference>
<dbReference type="InterPro" id="IPR011006">
    <property type="entry name" value="CheY-like_superfamily"/>
</dbReference>
<evidence type="ECO:0000256" key="3">
    <source>
        <dbReference type="ARBA" id="ARBA00022553"/>
    </source>
</evidence>
<dbReference type="Pfam" id="PF00072">
    <property type="entry name" value="Response_reg"/>
    <property type="match status" value="2"/>
</dbReference>
<organism evidence="9 10">
    <name type="scientific">Candidatus Nitronereus thalassa</name>
    <dbReference type="NCBI Taxonomy" id="3020898"/>
    <lineage>
        <taxon>Bacteria</taxon>
        <taxon>Pseudomonadati</taxon>
        <taxon>Nitrospirota</taxon>
        <taxon>Nitrospiria</taxon>
        <taxon>Nitrospirales</taxon>
        <taxon>Nitrospiraceae</taxon>
        <taxon>Candidatus Nitronereus</taxon>
    </lineage>
</organism>
<evidence type="ECO:0000259" key="8">
    <source>
        <dbReference type="PROSITE" id="PS50113"/>
    </source>
</evidence>
<dbReference type="InterPro" id="IPR005467">
    <property type="entry name" value="His_kinase_dom"/>
</dbReference>
<dbReference type="SMART" id="SM00448">
    <property type="entry name" value="REC"/>
    <property type="match status" value="2"/>
</dbReference>
<dbReference type="SMART" id="SM00387">
    <property type="entry name" value="HATPase_c"/>
    <property type="match status" value="1"/>
</dbReference>